<keyword evidence="4 8" id="KW-0418">Kinase</keyword>
<evidence type="ECO:0000256" key="1">
    <source>
        <dbReference type="ARBA" id="ARBA00010688"/>
    </source>
</evidence>
<keyword evidence="9" id="KW-1185">Reference proteome</keyword>
<dbReference type="InterPro" id="IPR017583">
    <property type="entry name" value="Tagatose/fructose_Pkinase"/>
</dbReference>
<evidence type="ECO:0000259" key="7">
    <source>
        <dbReference type="Pfam" id="PF00294"/>
    </source>
</evidence>
<comment type="caution">
    <text evidence="8">The sequence shown here is derived from an EMBL/GenBank/DDBJ whole genome shotgun (WGS) entry which is preliminary data.</text>
</comment>
<evidence type="ECO:0000256" key="2">
    <source>
        <dbReference type="ARBA" id="ARBA00022679"/>
    </source>
</evidence>
<keyword evidence="3" id="KW-0547">Nucleotide-binding</keyword>
<dbReference type="Proteomes" id="UP000549913">
    <property type="component" value="Unassembled WGS sequence"/>
</dbReference>
<dbReference type="NCBIfam" id="TIGR03168">
    <property type="entry name" value="1-PFK"/>
    <property type="match status" value="1"/>
</dbReference>
<evidence type="ECO:0000313" key="8">
    <source>
        <dbReference type="EMBL" id="NYD69990.1"/>
    </source>
</evidence>
<dbReference type="CDD" id="cd01164">
    <property type="entry name" value="FruK_PfkB_like"/>
    <property type="match status" value="1"/>
</dbReference>
<evidence type="ECO:0000256" key="3">
    <source>
        <dbReference type="ARBA" id="ARBA00022741"/>
    </source>
</evidence>
<comment type="similarity">
    <text evidence="1">Belongs to the carbohydrate kinase PfkB family.</text>
</comment>
<sequence>MIVTVTLNPSLDRTIELSDRLLRGQVQRAARTTQQPGGKGVNVSRALHAAGVETLAILPGSLDDPMIVALHADGIPAASVAVRGAVRANTTITEPDGTTTKLNEPGEPLSDETTDALMTLIVTHSRAASWLVLAGSLPPGVPSDFYARIVRAVRHDARDRVGATDARRTADGRLRIAVDTSGAPLAALVASGEPVDLIKPNAEELLELVQSLPGGAVPAGAASETEPGRPTGPEIVADPEQLAAGDERIEELAASVLSESLGAVLVTLGANGAELVTRHAVHAAAAPRIEARSTVGAGDCSLAGYLLAADGGRDDPSRLAQAIAYGAAAAALPGSTVPLPAEAPADAIVVSTRSRRTLGRPVAVR</sequence>
<accession>A0A852SMF2</accession>
<name>A0A852SMF2_9MICO</name>
<dbReference type="GO" id="GO:0005829">
    <property type="term" value="C:cytosol"/>
    <property type="evidence" value="ECO:0007669"/>
    <property type="project" value="TreeGrafter"/>
</dbReference>
<dbReference type="EC" id="2.7.1.56" evidence="8"/>
<feature type="domain" description="Carbohydrate kinase PfkB" evidence="7">
    <location>
        <begin position="7"/>
        <end position="340"/>
    </location>
</feature>
<dbReference type="SUPFAM" id="SSF53613">
    <property type="entry name" value="Ribokinase-like"/>
    <property type="match status" value="1"/>
</dbReference>
<evidence type="ECO:0000313" key="9">
    <source>
        <dbReference type="Proteomes" id="UP000549913"/>
    </source>
</evidence>
<dbReference type="PANTHER" id="PTHR46566:SF5">
    <property type="entry name" value="1-PHOSPHOFRUCTOKINASE"/>
    <property type="match status" value="1"/>
</dbReference>
<dbReference type="PANTHER" id="PTHR46566">
    <property type="entry name" value="1-PHOSPHOFRUCTOKINASE-RELATED"/>
    <property type="match status" value="1"/>
</dbReference>
<dbReference type="Gene3D" id="3.40.1190.20">
    <property type="match status" value="1"/>
</dbReference>
<dbReference type="EMBL" id="JACCBM010000001">
    <property type="protein sequence ID" value="NYD69990.1"/>
    <property type="molecule type" value="Genomic_DNA"/>
</dbReference>
<dbReference type="InterPro" id="IPR029056">
    <property type="entry name" value="Ribokinase-like"/>
</dbReference>
<dbReference type="InterPro" id="IPR011611">
    <property type="entry name" value="PfkB_dom"/>
</dbReference>
<dbReference type="RefSeq" id="WP_179547224.1">
    <property type="nucleotide sequence ID" value="NZ_BSEW01000001.1"/>
</dbReference>
<dbReference type="GO" id="GO:0005524">
    <property type="term" value="F:ATP binding"/>
    <property type="evidence" value="ECO:0007669"/>
    <property type="project" value="UniProtKB-KW"/>
</dbReference>
<dbReference type="AlphaFoldDB" id="A0A852SMF2"/>
<feature type="region of interest" description="Disordered" evidence="6">
    <location>
        <begin position="216"/>
        <end position="236"/>
    </location>
</feature>
<evidence type="ECO:0000256" key="4">
    <source>
        <dbReference type="ARBA" id="ARBA00022777"/>
    </source>
</evidence>
<proteinExistence type="inferred from homology"/>
<reference evidence="8 9" key="1">
    <citation type="submission" date="2020-07" db="EMBL/GenBank/DDBJ databases">
        <title>Sequencing the genomes of 1000 actinobacteria strains.</title>
        <authorList>
            <person name="Klenk H.-P."/>
        </authorList>
    </citation>
    <scope>NUCLEOTIDE SEQUENCE [LARGE SCALE GENOMIC DNA]</scope>
    <source>
        <strain evidence="8 9">DSM 26474</strain>
    </source>
</reference>
<evidence type="ECO:0000256" key="5">
    <source>
        <dbReference type="ARBA" id="ARBA00022840"/>
    </source>
</evidence>
<organism evidence="8 9">
    <name type="scientific">Herbiconiux flava</name>
    <dbReference type="NCBI Taxonomy" id="881268"/>
    <lineage>
        <taxon>Bacteria</taxon>
        <taxon>Bacillati</taxon>
        <taxon>Actinomycetota</taxon>
        <taxon>Actinomycetes</taxon>
        <taxon>Micrococcales</taxon>
        <taxon>Microbacteriaceae</taxon>
        <taxon>Herbiconiux</taxon>
    </lineage>
</organism>
<keyword evidence="5" id="KW-0067">ATP-binding</keyword>
<gene>
    <name evidence="8" type="ORF">BJ984_001148</name>
</gene>
<dbReference type="GO" id="GO:0008662">
    <property type="term" value="F:1-phosphofructokinase activity"/>
    <property type="evidence" value="ECO:0007669"/>
    <property type="project" value="UniProtKB-EC"/>
</dbReference>
<dbReference type="Pfam" id="PF00294">
    <property type="entry name" value="PfkB"/>
    <property type="match status" value="1"/>
</dbReference>
<protein>
    <submittedName>
        <fullName evidence="8">1-phosphofructokinase</fullName>
        <ecNumber evidence="8">2.7.1.56</ecNumber>
    </submittedName>
</protein>
<evidence type="ECO:0000256" key="6">
    <source>
        <dbReference type="SAM" id="MobiDB-lite"/>
    </source>
</evidence>
<keyword evidence="2 8" id="KW-0808">Transferase</keyword>